<protein>
    <recommendedName>
        <fullName evidence="8">Formate--tetrahydrofolate ligase</fullName>
        <ecNumber evidence="8">6.3.4.3</ecNumber>
    </recommendedName>
    <alternativeName>
        <fullName evidence="8">Formyltetrahydrofolate synthetase</fullName>
        <shortName evidence="8">FHS</shortName>
        <shortName evidence="8">FTHFS</shortName>
    </alternativeName>
</protein>
<dbReference type="GO" id="GO:0004329">
    <property type="term" value="F:formate-tetrahydrofolate ligase activity"/>
    <property type="evidence" value="ECO:0007669"/>
    <property type="project" value="UniProtKB-UniRule"/>
</dbReference>
<accession>A0A8B6IZ14</accession>
<comment type="similarity">
    <text evidence="7 8">Belongs to the formate--tetrahydrofolate ligase family.</text>
</comment>
<dbReference type="InterPro" id="IPR027417">
    <property type="entry name" value="P-loop_NTPase"/>
</dbReference>
<dbReference type="InterPro" id="IPR020628">
    <property type="entry name" value="Formate_THF_ligase_CS"/>
</dbReference>
<dbReference type="Gene3D" id="3.10.410.10">
    <property type="entry name" value="Formyltetrahydrofolate synthetase, domain 3"/>
    <property type="match status" value="1"/>
</dbReference>
<evidence type="ECO:0000256" key="2">
    <source>
        <dbReference type="ARBA" id="ARBA00022563"/>
    </source>
</evidence>
<reference evidence="9 10" key="1">
    <citation type="submission" date="2019-04" db="EMBL/GenBank/DDBJ databases">
        <authorList>
            <consortium name="Pathogen Informatics"/>
        </authorList>
    </citation>
    <scope>NUCLEOTIDE SEQUENCE [LARGE SCALE GENOMIC DNA]</scope>
    <source>
        <strain evidence="9 10">K36395</strain>
    </source>
</reference>
<dbReference type="GO" id="GO:0035999">
    <property type="term" value="P:tetrahydrofolate interconversion"/>
    <property type="evidence" value="ECO:0007669"/>
    <property type="project" value="UniProtKB-UniRule"/>
</dbReference>
<dbReference type="EMBL" id="CAAIJW010000005">
    <property type="protein sequence ID" value="VHD07303.1"/>
    <property type="molecule type" value="Genomic_DNA"/>
</dbReference>
<dbReference type="Pfam" id="PF01268">
    <property type="entry name" value="FTHFS"/>
    <property type="match status" value="1"/>
</dbReference>
<sequence length="557" mass="59038">MVLSDIEIANSVTMEPISKVANQLGIDEEALCLYGKYKAKIDARQLVALKDKPDGKLILVTAISPTPAGEGKTTTSVGLVDALSAIGKKAVIALREPSLGPVFGVKGGAAGGGHAQVVPMEDINLHFTGDFHAIGVANNLLAALIDNHIHHGNSLGIDSRRITWKRVVDMNDRQLRHIVDGLQGKVNGVPREDGYDITVASEIMAILCLSENISDLKARLEKIIIGYNYQGEPVTAKDLKAGGALAALLKDAIHPNLVQTLEHTPALIHGGPFANIAHGCNSILATKLALKYGDYAVTEAGFGADLGAEKFIDIKCRMSGLRPAAVVLVATIRALKMHGGVPKADLATENVQAVVDGLPNLDKHLANIQDVYGLPVVVAINKFPLDTDAELQAVYDACDKRGVDVVISDVWANGGAGGRELAEKVVALAEQDNQFCFVYEEDDSIETKLTKIVTKVYGGKGIRLSPAAKRELAELERLGFGNYPICMAKTQYSFSDDAKKLGAPTDFTVTISNLKVSAGAGFIVALTGAIMTMPGLPKVPASETIDIDEEGNITGLF</sequence>
<keyword evidence="3 8" id="KW-0436">Ligase</keyword>
<comment type="caution">
    <text evidence="9">The sequence shown here is derived from an EMBL/GenBank/DDBJ whole genome shotgun (WGS) entry which is preliminary data.</text>
</comment>
<dbReference type="Gene3D" id="3.40.50.300">
    <property type="entry name" value="P-loop containing nucleotide triphosphate hydrolases"/>
    <property type="match status" value="1"/>
</dbReference>
<evidence type="ECO:0000256" key="7">
    <source>
        <dbReference type="ARBA" id="ARBA00061363"/>
    </source>
</evidence>
<dbReference type="Gene3D" id="3.30.1510.10">
    <property type="entry name" value="Domain 2, N(10)-formyltetrahydrofolate synthetase"/>
    <property type="match status" value="1"/>
</dbReference>
<proteinExistence type="inferred from homology"/>
<dbReference type="UniPathway" id="UPA00193"/>
<dbReference type="EC" id="6.3.4.3" evidence="8"/>
<keyword evidence="5 8" id="KW-0067">ATP-binding</keyword>
<feature type="binding site" evidence="8">
    <location>
        <begin position="66"/>
        <end position="73"/>
    </location>
    <ligand>
        <name>ATP</name>
        <dbReference type="ChEBI" id="CHEBI:30616"/>
    </ligand>
</feature>
<dbReference type="GO" id="GO:0005524">
    <property type="term" value="F:ATP binding"/>
    <property type="evidence" value="ECO:0007669"/>
    <property type="project" value="UniProtKB-UniRule"/>
</dbReference>
<evidence type="ECO:0000256" key="6">
    <source>
        <dbReference type="ARBA" id="ARBA00049033"/>
    </source>
</evidence>
<dbReference type="NCBIfam" id="NF010030">
    <property type="entry name" value="PRK13505.1"/>
    <property type="match status" value="1"/>
</dbReference>
<dbReference type="PROSITE" id="PS00721">
    <property type="entry name" value="FTHFS_1"/>
    <property type="match status" value="1"/>
</dbReference>
<comment type="catalytic activity">
    <reaction evidence="6 8">
        <text>(6S)-5,6,7,8-tetrahydrofolate + formate + ATP = (6R)-10-formyltetrahydrofolate + ADP + phosphate</text>
        <dbReference type="Rhea" id="RHEA:20221"/>
        <dbReference type="ChEBI" id="CHEBI:15740"/>
        <dbReference type="ChEBI" id="CHEBI:30616"/>
        <dbReference type="ChEBI" id="CHEBI:43474"/>
        <dbReference type="ChEBI" id="CHEBI:57453"/>
        <dbReference type="ChEBI" id="CHEBI:195366"/>
        <dbReference type="ChEBI" id="CHEBI:456216"/>
        <dbReference type="EC" id="6.3.4.3"/>
    </reaction>
</comment>
<evidence type="ECO:0000313" key="9">
    <source>
        <dbReference type="EMBL" id="VHD07303.1"/>
    </source>
</evidence>
<dbReference type="Proteomes" id="UP000353394">
    <property type="component" value="Unassembled WGS sequence"/>
</dbReference>
<dbReference type="PROSITE" id="PS00722">
    <property type="entry name" value="FTHFS_2"/>
    <property type="match status" value="1"/>
</dbReference>
<dbReference type="FunFam" id="3.30.1510.10:FF:000001">
    <property type="entry name" value="Formate--tetrahydrofolate ligase"/>
    <property type="match status" value="1"/>
</dbReference>
<dbReference type="HAMAP" id="MF_01543">
    <property type="entry name" value="FTHFS"/>
    <property type="match status" value="1"/>
</dbReference>
<dbReference type="FunFam" id="3.10.410.10:FF:000001">
    <property type="entry name" value="Putative formate--tetrahydrofolate ligase"/>
    <property type="match status" value="1"/>
</dbReference>
<evidence type="ECO:0000256" key="4">
    <source>
        <dbReference type="ARBA" id="ARBA00022741"/>
    </source>
</evidence>
<dbReference type="InterPro" id="IPR000559">
    <property type="entry name" value="Formate_THF_ligase"/>
</dbReference>
<evidence type="ECO:0000256" key="8">
    <source>
        <dbReference type="HAMAP-Rule" id="MF_01543"/>
    </source>
</evidence>
<evidence type="ECO:0000256" key="1">
    <source>
        <dbReference type="ARBA" id="ARBA00004777"/>
    </source>
</evidence>
<keyword evidence="2 8" id="KW-0554">One-carbon metabolism</keyword>
<evidence type="ECO:0000256" key="5">
    <source>
        <dbReference type="ARBA" id="ARBA00022840"/>
    </source>
</evidence>
<dbReference type="SUPFAM" id="SSF52540">
    <property type="entry name" value="P-loop containing nucleoside triphosphate hydrolases"/>
    <property type="match status" value="1"/>
</dbReference>
<name>A0A8B6IZ14_STRPY</name>
<evidence type="ECO:0000313" key="10">
    <source>
        <dbReference type="Proteomes" id="UP000353394"/>
    </source>
</evidence>
<dbReference type="AlphaFoldDB" id="A0A8B6IZ14"/>
<gene>
    <name evidence="9" type="primary">fhs_2</name>
    <name evidence="8" type="synonym">fhs</name>
    <name evidence="9" type="ORF">SAMEA1711581_00898</name>
</gene>
<organism evidence="9 10">
    <name type="scientific">Streptococcus pyogenes</name>
    <dbReference type="NCBI Taxonomy" id="1314"/>
    <lineage>
        <taxon>Bacteria</taxon>
        <taxon>Bacillati</taxon>
        <taxon>Bacillota</taxon>
        <taxon>Bacilli</taxon>
        <taxon>Lactobacillales</taxon>
        <taxon>Streptococcaceae</taxon>
        <taxon>Streptococcus</taxon>
    </lineage>
</organism>
<comment type="pathway">
    <text evidence="1 8">One-carbon metabolism; tetrahydrofolate interconversion.</text>
</comment>
<keyword evidence="4 8" id="KW-0547">Nucleotide-binding</keyword>
<dbReference type="RefSeq" id="WP_136110196.1">
    <property type="nucleotide sequence ID" value="NZ_CAAIJB010000003.1"/>
</dbReference>
<dbReference type="CDD" id="cd00477">
    <property type="entry name" value="FTHFS"/>
    <property type="match status" value="1"/>
</dbReference>
<evidence type="ECO:0000256" key="3">
    <source>
        <dbReference type="ARBA" id="ARBA00022598"/>
    </source>
</evidence>